<dbReference type="SUPFAM" id="SSF50891">
    <property type="entry name" value="Cyclophilin-like"/>
    <property type="match status" value="1"/>
</dbReference>
<keyword evidence="3" id="KW-1185">Reference proteome</keyword>
<reference evidence="2" key="1">
    <citation type="journal article" date="2014" name="Int. J. Syst. Evol. Microbiol.">
        <title>Complete genome sequence of Corynebacterium casei LMG S-19264T (=DSM 44701T), isolated from a smear-ripened cheese.</title>
        <authorList>
            <consortium name="US DOE Joint Genome Institute (JGI-PGF)"/>
            <person name="Walter F."/>
            <person name="Albersmeier A."/>
            <person name="Kalinowski J."/>
            <person name="Ruckert C."/>
        </authorList>
    </citation>
    <scope>NUCLEOTIDE SEQUENCE</scope>
    <source>
        <strain evidence="2">JCM 3035</strain>
    </source>
</reference>
<dbReference type="InterPro" id="IPR041183">
    <property type="entry name" value="Cyclophilin-like"/>
</dbReference>
<evidence type="ECO:0000313" key="2">
    <source>
        <dbReference type="EMBL" id="GGL07893.1"/>
    </source>
</evidence>
<dbReference type="InterPro" id="IPR029000">
    <property type="entry name" value="Cyclophilin-like_dom_sf"/>
</dbReference>
<protein>
    <recommendedName>
        <fullName evidence="1">Cyclophilin-like domain-containing protein</fullName>
    </recommendedName>
</protein>
<name>A0A917RH37_9ACTN</name>
<sequence>MNIRLAIDGTPVDATLNDSAAARDFAAQLPLTLNLTDFHQAEKIADLPRRLSTSGAPDGAAPRAGDFAYYAPWGNLAVFYRGGSHATGLIIIGHMADSGIKQLSGADEVNVTIEEASR</sequence>
<evidence type="ECO:0000313" key="3">
    <source>
        <dbReference type="Proteomes" id="UP000637788"/>
    </source>
</evidence>
<proteinExistence type="predicted"/>
<dbReference type="Pfam" id="PF18050">
    <property type="entry name" value="Cyclophil_like2"/>
    <property type="match status" value="1"/>
</dbReference>
<feature type="domain" description="Cyclophilin-like" evidence="1">
    <location>
        <begin position="6"/>
        <end position="114"/>
    </location>
</feature>
<dbReference type="AlphaFoldDB" id="A0A917RH37"/>
<organism evidence="2 3">
    <name type="scientific">Streptomyces flaveus</name>
    <dbReference type="NCBI Taxonomy" id="66370"/>
    <lineage>
        <taxon>Bacteria</taxon>
        <taxon>Bacillati</taxon>
        <taxon>Actinomycetota</taxon>
        <taxon>Actinomycetes</taxon>
        <taxon>Kitasatosporales</taxon>
        <taxon>Streptomycetaceae</taxon>
        <taxon>Streptomyces</taxon>
        <taxon>Streptomyces aurantiacus group</taxon>
    </lineage>
</organism>
<evidence type="ECO:0000259" key="1">
    <source>
        <dbReference type="Pfam" id="PF18050"/>
    </source>
</evidence>
<dbReference type="EMBL" id="BMPQ01000035">
    <property type="protein sequence ID" value="GGL07893.1"/>
    <property type="molecule type" value="Genomic_DNA"/>
</dbReference>
<dbReference type="Proteomes" id="UP000637788">
    <property type="component" value="Unassembled WGS sequence"/>
</dbReference>
<reference evidence="2" key="2">
    <citation type="submission" date="2020-09" db="EMBL/GenBank/DDBJ databases">
        <authorList>
            <person name="Sun Q."/>
            <person name="Ohkuma M."/>
        </authorList>
    </citation>
    <scope>NUCLEOTIDE SEQUENCE</scope>
    <source>
        <strain evidence="2">JCM 3035</strain>
    </source>
</reference>
<accession>A0A917RH37</accession>
<comment type="caution">
    <text evidence="2">The sequence shown here is derived from an EMBL/GenBank/DDBJ whole genome shotgun (WGS) entry which is preliminary data.</text>
</comment>
<dbReference type="Gene3D" id="2.40.100.20">
    <property type="match status" value="1"/>
</dbReference>
<dbReference type="RefSeq" id="WP_189326714.1">
    <property type="nucleotide sequence ID" value="NZ_BMPQ01000035.1"/>
</dbReference>
<gene>
    <name evidence="2" type="ORF">GCM10010094_80790</name>
</gene>